<dbReference type="AlphaFoldDB" id="A0AAD9YV80"/>
<comment type="caution">
    <text evidence="2">The sequence shown here is derived from an EMBL/GenBank/DDBJ whole genome shotgun (WGS) entry which is preliminary data.</text>
</comment>
<gene>
    <name evidence="2" type="ORF">CKAH01_00475</name>
</gene>
<evidence type="ECO:0000256" key="1">
    <source>
        <dbReference type="SAM" id="MobiDB-lite"/>
    </source>
</evidence>
<keyword evidence="3" id="KW-1185">Reference proteome</keyword>
<accession>A0AAD9YV80</accession>
<protein>
    <submittedName>
        <fullName evidence="2">Uncharacterized protein</fullName>
    </submittedName>
</protein>
<organism evidence="2 3">
    <name type="scientific">Colletotrichum kahawae</name>
    <name type="common">Coffee berry disease fungus</name>
    <dbReference type="NCBI Taxonomy" id="34407"/>
    <lineage>
        <taxon>Eukaryota</taxon>
        <taxon>Fungi</taxon>
        <taxon>Dikarya</taxon>
        <taxon>Ascomycota</taxon>
        <taxon>Pezizomycotina</taxon>
        <taxon>Sordariomycetes</taxon>
        <taxon>Hypocreomycetidae</taxon>
        <taxon>Glomerellales</taxon>
        <taxon>Glomerellaceae</taxon>
        <taxon>Colletotrichum</taxon>
        <taxon>Colletotrichum gloeosporioides species complex</taxon>
    </lineage>
</organism>
<feature type="region of interest" description="Disordered" evidence="1">
    <location>
        <begin position="285"/>
        <end position="306"/>
    </location>
</feature>
<dbReference type="Proteomes" id="UP001281614">
    <property type="component" value="Unassembled WGS sequence"/>
</dbReference>
<reference evidence="2" key="1">
    <citation type="submission" date="2023-02" db="EMBL/GenBank/DDBJ databases">
        <title>Colletotrichum kahawae CIFC_Que2 genome sequencing and assembly.</title>
        <authorList>
            <person name="Baroncelli R."/>
        </authorList>
    </citation>
    <scope>NUCLEOTIDE SEQUENCE</scope>
    <source>
        <strain evidence="2">CIFC_Que2</strain>
    </source>
</reference>
<evidence type="ECO:0000313" key="3">
    <source>
        <dbReference type="Proteomes" id="UP001281614"/>
    </source>
</evidence>
<feature type="compositionally biased region" description="Basic residues" evidence="1">
    <location>
        <begin position="285"/>
        <end position="294"/>
    </location>
</feature>
<name>A0AAD9YV80_COLKA</name>
<evidence type="ECO:0000313" key="2">
    <source>
        <dbReference type="EMBL" id="KAK2780531.1"/>
    </source>
</evidence>
<dbReference type="EMBL" id="VYYT01000001">
    <property type="protein sequence ID" value="KAK2780531.1"/>
    <property type="molecule type" value="Genomic_DNA"/>
</dbReference>
<proteinExistence type="predicted"/>
<sequence>MKLKILNYYNTKGSHEQLLIYGPYDWVGHYADNPSGVLRRGILFKTVSYAGSPNPKAYTEPSHSSPYGTEQQLTSSTVGLSIEDKIEGELVRSDRQQRLKILTGLFLQTCPGDWDNGTDVALCGHLTSVVDGKKLNSHFDTIAVICFRWQLACLADDLVRLFGLPKPNGETCLMWRYHYWRSSAREMSQPFGDRYSAVWSRFLHSSCELRPTKGQGPRFYRFLKYMTAAVLEADLGLHATEVLVDKLVQYIVAEKKKLQDQVFQDKEIRHRGRDWIKSVGRAVHRSLPPRKSRRDRSDTATSRHSF</sequence>